<dbReference type="InterPro" id="IPR018968">
    <property type="entry name" value="Phasin"/>
</dbReference>
<organism evidence="2 3">
    <name type="scientific">Vreelandella rituensis</name>
    <dbReference type="NCBI Taxonomy" id="2282306"/>
    <lineage>
        <taxon>Bacteria</taxon>
        <taxon>Pseudomonadati</taxon>
        <taxon>Pseudomonadota</taxon>
        <taxon>Gammaproteobacteria</taxon>
        <taxon>Oceanospirillales</taxon>
        <taxon>Halomonadaceae</taxon>
        <taxon>Vreelandella</taxon>
    </lineage>
</organism>
<dbReference type="Pfam" id="PF09361">
    <property type="entry name" value="Phasin_2"/>
    <property type="match status" value="1"/>
</dbReference>
<dbReference type="RefSeq" id="WP_114487865.1">
    <property type="nucleotide sequence ID" value="NZ_CBCSHM010000022.1"/>
</dbReference>
<dbReference type="AlphaFoldDB" id="A0A368TTF2"/>
<protein>
    <submittedName>
        <fullName evidence="2">Phasin family protein</fullName>
    </submittedName>
</protein>
<accession>A0A368TTF2</accession>
<name>A0A368TTF2_9GAMM</name>
<evidence type="ECO:0000313" key="2">
    <source>
        <dbReference type="EMBL" id="RCV87888.1"/>
    </source>
</evidence>
<dbReference type="EMBL" id="QPIJ01000045">
    <property type="protein sequence ID" value="RCV87888.1"/>
    <property type="molecule type" value="Genomic_DNA"/>
</dbReference>
<gene>
    <name evidence="2" type="ORF">DU506_15810</name>
</gene>
<evidence type="ECO:0000259" key="1">
    <source>
        <dbReference type="Pfam" id="PF09361"/>
    </source>
</evidence>
<dbReference type="OrthoDB" id="5796765at2"/>
<reference evidence="2 3" key="1">
    <citation type="submission" date="2018-07" db="EMBL/GenBank/DDBJ databases">
        <title>Halomonas rutogse sp. nov., isolated from Lake TangqianCo on Tibetan Plateau.</title>
        <authorList>
            <person name="Lu H."/>
            <person name="Xing P."/>
            <person name="Wu Q."/>
        </authorList>
    </citation>
    <scope>NUCLEOTIDE SEQUENCE [LARGE SCALE GENOMIC DNA]</scope>
    <source>
        <strain evidence="2 3">TQ8S</strain>
    </source>
</reference>
<feature type="domain" description="Phasin" evidence="1">
    <location>
        <begin position="18"/>
        <end position="110"/>
    </location>
</feature>
<comment type="caution">
    <text evidence="2">The sequence shown here is derived from an EMBL/GenBank/DDBJ whole genome shotgun (WGS) entry which is preliminary data.</text>
</comment>
<dbReference type="Proteomes" id="UP000253204">
    <property type="component" value="Unassembled WGS sequence"/>
</dbReference>
<evidence type="ECO:0000313" key="3">
    <source>
        <dbReference type="Proteomes" id="UP000253204"/>
    </source>
</evidence>
<keyword evidence="3" id="KW-1185">Reference proteome</keyword>
<proteinExistence type="predicted"/>
<sequence length="125" mass="13869">MNTFNTNEMNQQVDNLFMAPARAFATLSLNFTEKLVNAQLDAGKAYADTSLAQVRNLLSIKDAEGLRSYMEDQQKVAKELTERVKGDADKVVSLHQDFIQQSQKLTESNVKQAREVASKATAKSA</sequence>